<dbReference type="GO" id="GO:0004190">
    <property type="term" value="F:aspartic-type endopeptidase activity"/>
    <property type="evidence" value="ECO:0007669"/>
    <property type="project" value="UniProtKB-KW"/>
</dbReference>
<sequence>MSTDDNSSGSSALRSITKLRGMDSFVQWETQITAYLIHHGAHAAVLGLLAEPNRRAVDPLVPGDHEIVFPTGHYAGLLEPNDDQRLGAWTQTLRAAWTSWQKAENVARGAIYSTVERSVLSQYKQLWSAHDIFEALCTQFRLDTAERKSALKLRLNNLYLSNVLPESMRGHLKSFNDICSELEDIEAPISEKERLETFFNSVHRSLEEPLRSEFRAFPVDQQTWAHFTRLVTEKADRIARQNERAAASTNTPAVSALVSKDGLDKAKKRSRAKRGGGNNGNRSSSNDNNHRNQNNKQPRNNSSRQQHAQTGMFCTHCERDSHNTADCRRKAAGLPSRKAIQEFEYSFQQKRTPRSNDGISNLSALAHLSAITSYESSSLASVSHDSECIPLIIDTGATHHVVADRSLLRSIVKVDPPRRFKVGSSNTLFFDSSEIGTLTFEHGKDVITIPDVYYAPVLGENVISDIALERTGWILDTMGRKLFNGDTSIAIERAQGMFGGRFHTWVPKHGTLSSMTATLPAGFDSPLFQLHRKLGHLGRSTLLKAAEDKLLGDVSLAALRRDRFTLAACDTCQEARGQALPKKSTSPRGSKSGERVHADIKGMMQPSINGCQYWLGFVTDFTGLRLAFPMSDKTKAFPQLKAAILQFELHSQIRVAFVRTDRGTEFTSGEAQDWFTSKGIIHEVSPPYVHELNGVAERLNGYMATMLRCMLIGAGLPHEYWEYACTAANMVLNVTRKNEENKTPWQYWSSRPLNVVKLLEYGLVVYALVLRPAPKNQPTHKSDLTVPKRVKCRILCFSPRASAWLVLVEHNREVAVSRDISLSPTHAPREKLPPAPPVYRGSVEPKTDAVPAPYRHPQLSAVAITNSIVEGEETHHLASIAAEQAFYDEDPKTVAEALALPDAEQWIEAMKKEIDNLVGKGTWSEAKLPKHKKAVTAKWVFKRKRDADGNVVKYKARLVGRGFSQIPGVDFEETYAPVGRSTSLLLILSIAARYNLELRQADVEGAYLNGTIDIETYLLAPDGVELETPGMDCLRLHKTIYGLRQSGRAWWLELMQALQQLGFTRCESDWGVYVLRNSDGTPAAFLLAYVDDLILATSTKHEADIVVQALSSFWKISDLGEVTHILGMKVGRDRSERTIHLSQATYIDQLVTRFKAENIKSGKYAPLPQGELPAPSNVAEDAVPARAKIYKELVGALLWLSGRTRPDIAFAVSYLGRSACAPTEQHLALARRVLAYLRYTRDLVLTLGGTEDPLQLFVDSDWAGCVQTRRSTTGYCVFLFGGLVSWCSRRQGSTAASTMEAEYVAPAEATREVVWLRALLSELGLPLLGPTVVNIDNEAALRLGNNPTVFARSKHIDIKHHIVREKVEDKIIELRYIPTDEQRADILTKSLPGIKHTANTRDLGLTIKTNP</sequence>
<dbReference type="PROSITE" id="PS50994">
    <property type="entry name" value="INTEGRASE"/>
    <property type="match status" value="1"/>
</dbReference>
<dbReference type="InterPro" id="IPR043502">
    <property type="entry name" value="DNA/RNA_pol_sf"/>
</dbReference>
<dbReference type="Pfam" id="PF07727">
    <property type="entry name" value="RVT_2"/>
    <property type="match status" value="1"/>
</dbReference>
<evidence type="ECO:0000313" key="5">
    <source>
        <dbReference type="EMBL" id="EJT45287.1"/>
    </source>
</evidence>
<evidence type="ECO:0000313" key="6">
    <source>
        <dbReference type="Proteomes" id="UP000002748"/>
    </source>
</evidence>
<dbReference type="GO" id="GO:0005634">
    <property type="term" value="C:nucleus"/>
    <property type="evidence" value="ECO:0007669"/>
    <property type="project" value="UniProtKB-ARBA"/>
</dbReference>
<gene>
    <name evidence="5" type="ORF">A1Q1_06356</name>
</gene>
<dbReference type="Pfam" id="PF14223">
    <property type="entry name" value="Retrotran_gag_2"/>
    <property type="match status" value="1"/>
</dbReference>
<dbReference type="GO" id="GO:0003723">
    <property type="term" value="F:RNA binding"/>
    <property type="evidence" value="ECO:0007669"/>
    <property type="project" value="UniProtKB-KW"/>
</dbReference>
<dbReference type="KEGG" id="tasa:A1Q1_06356"/>
<dbReference type="Pfam" id="PF22936">
    <property type="entry name" value="Pol_BBD"/>
    <property type="match status" value="1"/>
</dbReference>
<dbReference type="PANTHER" id="PTHR11439">
    <property type="entry name" value="GAG-POL-RELATED RETROTRANSPOSON"/>
    <property type="match status" value="1"/>
</dbReference>
<keyword evidence="1" id="KW-0064">Aspartyl protease</keyword>
<keyword evidence="1" id="KW-0645">Protease</keyword>
<feature type="region of interest" description="Disordered" evidence="3">
    <location>
        <begin position="241"/>
        <end position="309"/>
    </location>
</feature>
<keyword evidence="1" id="KW-0378">Hydrolase</keyword>
<feature type="domain" description="Integrase catalytic" evidence="4">
    <location>
        <begin position="583"/>
        <end position="752"/>
    </location>
</feature>
<dbReference type="EMBL" id="ALBS01000330">
    <property type="protein sequence ID" value="EJT45287.1"/>
    <property type="molecule type" value="Genomic_DNA"/>
</dbReference>
<organism evidence="5 6">
    <name type="scientific">Trichosporon asahii var. asahii (strain ATCC 90039 / CBS 2479 / JCM 2466 / KCTC 7840 / NBRC 103889/ NCYC 2677 / UAMH 7654)</name>
    <name type="common">Yeast</name>
    <dbReference type="NCBI Taxonomy" id="1186058"/>
    <lineage>
        <taxon>Eukaryota</taxon>
        <taxon>Fungi</taxon>
        <taxon>Dikarya</taxon>
        <taxon>Basidiomycota</taxon>
        <taxon>Agaricomycotina</taxon>
        <taxon>Tremellomycetes</taxon>
        <taxon>Trichosporonales</taxon>
        <taxon>Trichosporonaceae</taxon>
        <taxon>Trichosporon</taxon>
    </lineage>
</organism>
<proteinExistence type="predicted"/>
<reference evidence="5 6" key="1">
    <citation type="journal article" date="2012" name="Eukaryot. Cell">
        <title>Draft genome sequence of CBS 2479, the standard type strain of Trichosporon asahii.</title>
        <authorList>
            <person name="Yang R.Y."/>
            <person name="Li H.T."/>
            <person name="Zhu H."/>
            <person name="Zhou G.P."/>
            <person name="Wang M."/>
            <person name="Wang L."/>
        </authorList>
    </citation>
    <scope>NUCLEOTIDE SEQUENCE [LARGE SCALE GENOMIC DNA]</scope>
    <source>
        <strain evidence="6">ATCC 90039 / CBS 2479 / JCM 2466 / KCTC 7840 / NCYC 2677 / UAMH 7654</strain>
    </source>
</reference>
<accession>J6ERE3</accession>
<dbReference type="OrthoDB" id="3344688at2759"/>
<evidence type="ECO:0000259" key="4">
    <source>
        <dbReference type="PROSITE" id="PS50994"/>
    </source>
</evidence>
<dbReference type="CDD" id="cd09272">
    <property type="entry name" value="RNase_HI_RT_Ty1"/>
    <property type="match status" value="1"/>
</dbReference>
<evidence type="ECO:0000256" key="2">
    <source>
        <dbReference type="ARBA" id="ARBA00022884"/>
    </source>
</evidence>
<dbReference type="RefSeq" id="XP_014176945.1">
    <property type="nucleotide sequence ID" value="XM_014321470.1"/>
</dbReference>
<name>J6ERE3_TRIAS</name>
<dbReference type="SUPFAM" id="SSF56672">
    <property type="entry name" value="DNA/RNA polymerases"/>
    <property type="match status" value="1"/>
</dbReference>
<dbReference type="Gene3D" id="3.30.420.10">
    <property type="entry name" value="Ribonuclease H-like superfamily/Ribonuclease H"/>
    <property type="match status" value="1"/>
</dbReference>
<dbReference type="InterPro" id="IPR036397">
    <property type="entry name" value="RNaseH_sf"/>
</dbReference>
<dbReference type="InterPro" id="IPR013103">
    <property type="entry name" value="RVT_2"/>
</dbReference>
<dbReference type="SUPFAM" id="SSF53098">
    <property type="entry name" value="Ribonuclease H-like"/>
    <property type="match status" value="1"/>
</dbReference>
<evidence type="ECO:0000256" key="3">
    <source>
        <dbReference type="SAM" id="MobiDB-lite"/>
    </source>
</evidence>
<dbReference type="InterPro" id="IPR012337">
    <property type="entry name" value="RNaseH-like_sf"/>
</dbReference>
<protein>
    <submittedName>
        <fullName evidence="5">Gag-Pol</fullName>
    </submittedName>
</protein>
<comment type="caution">
    <text evidence="5">The sequence shown here is derived from an EMBL/GenBank/DDBJ whole genome shotgun (WGS) entry which is preliminary data.</text>
</comment>
<dbReference type="HOGENOM" id="CLU_001650_5_0_1"/>
<dbReference type="VEuPathDB" id="FungiDB:A1Q1_06356"/>
<dbReference type="PANTHER" id="PTHR11439:SF467">
    <property type="entry name" value="INTEGRASE CATALYTIC DOMAIN-CONTAINING PROTEIN"/>
    <property type="match status" value="1"/>
</dbReference>
<dbReference type="InterPro" id="IPR054722">
    <property type="entry name" value="PolX-like_BBD"/>
</dbReference>
<evidence type="ECO:0000256" key="1">
    <source>
        <dbReference type="ARBA" id="ARBA00022750"/>
    </source>
</evidence>
<dbReference type="GeneID" id="25989868"/>
<dbReference type="InterPro" id="IPR001584">
    <property type="entry name" value="Integrase_cat-core"/>
</dbReference>
<dbReference type="GO" id="GO:0015074">
    <property type="term" value="P:DNA integration"/>
    <property type="evidence" value="ECO:0007669"/>
    <property type="project" value="InterPro"/>
</dbReference>
<dbReference type="Proteomes" id="UP000002748">
    <property type="component" value="Unassembled WGS sequence"/>
</dbReference>
<feature type="compositionally biased region" description="Low complexity" evidence="3">
    <location>
        <begin position="280"/>
        <end position="306"/>
    </location>
</feature>
<keyword evidence="2" id="KW-0694">RNA-binding</keyword>